<comment type="caution">
    <text evidence="1">The sequence shown here is derived from an EMBL/GenBank/DDBJ whole genome shotgun (WGS) entry which is preliminary data.</text>
</comment>
<protein>
    <submittedName>
        <fullName evidence="1">Uncharacterized protein</fullName>
    </submittedName>
</protein>
<sequence length="209" mass="24471">MRGRVRNYDSGSGVYMRKSIVNMVLPNGKAFTVNPDNLRAINPEEFIRRWNEYNVWVQSLPEGEGVFERSKRNYLRDLPDTPFWEGDVVKQLPIEGNERTWVVCGIDWWNEPYYSLAETIEDFSGRRSYANDLVLVSKGMVFSSLREKAILFQLMGRARLVRNPSRNDKMLYRWTRQEIKDSIKKGLIHGFTRESGLLGELEDQNGVWQ</sequence>
<evidence type="ECO:0000313" key="2">
    <source>
        <dbReference type="Proteomes" id="UP000228996"/>
    </source>
</evidence>
<evidence type="ECO:0000313" key="1">
    <source>
        <dbReference type="EMBL" id="PIU03595.1"/>
    </source>
</evidence>
<accession>A0A2M6XD39</accession>
<name>A0A2M6XD39_9BACT</name>
<dbReference type="EMBL" id="PEYO01000013">
    <property type="protein sequence ID" value="PIU03595.1"/>
    <property type="molecule type" value="Genomic_DNA"/>
</dbReference>
<organism evidence="1 2">
    <name type="scientific">Candidatus Shapirobacteria bacterium CG08_land_8_20_14_0_20_39_18</name>
    <dbReference type="NCBI Taxonomy" id="1974883"/>
    <lineage>
        <taxon>Bacteria</taxon>
        <taxon>Candidatus Shapironibacteriota</taxon>
    </lineage>
</organism>
<reference evidence="2" key="1">
    <citation type="submission" date="2017-09" db="EMBL/GenBank/DDBJ databases">
        <title>Depth-based differentiation of microbial function through sediment-hosted aquifers and enrichment of novel symbionts in the deep terrestrial subsurface.</title>
        <authorList>
            <person name="Probst A.J."/>
            <person name="Ladd B."/>
            <person name="Jarett J.K."/>
            <person name="Geller-Mcgrath D.E."/>
            <person name="Sieber C.M.K."/>
            <person name="Emerson J.B."/>
            <person name="Anantharaman K."/>
            <person name="Thomas B.C."/>
            <person name="Malmstrom R."/>
            <person name="Stieglmeier M."/>
            <person name="Klingl A."/>
            <person name="Woyke T."/>
            <person name="Ryan C.M."/>
            <person name="Banfield J.F."/>
        </authorList>
    </citation>
    <scope>NUCLEOTIDE SEQUENCE [LARGE SCALE GENOMIC DNA]</scope>
</reference>
<dbReference type="AlphaFoldDB" id="A0A2M6XD39"/>
<dbReference type="Proteomes" id="UP000228996">
    <property type="component" value="Unassembled WGS sequence"/>
</dbReference>
<gene>
    <name evidence="1" type="ORF">COT44_02245</name>
</gene>
<proteinExistence type="predicted"/>